<dbReference type="RefSeq" id="WP_153421425.1">
    <property type="nucleotide sequence ID" value="NZ_WFLM01000005.1"/>
</dbReference>
<dbReference type="Pfam" id="PF00005">
    <property type="entry name" value="ABC_tran"/>
    <property type="match status" value="1"/>
</dbReference>
<feature type="domain" description="ABC transporter" evidence="4">
    <location>
        <begin position="18"/>
        <end position="260"/>
    </location>
</feature>
<dbReference type="OrthoDB" id="5290736at2"/>
<evidence type="ECO:0000256" key="3">
    <source>
        <dbReference type="ARBA" id="ARBA00022840"/>
    </source>
</evidence>
<dbReference type="SMART" id="SM00382">
    <property type="entry name" value="AAA"/>
    <property type="match status" value="1"/>
</dbReference>
<comment type="caution">
    <text evidence="5">The sequence shown here is derived from an EMBL/GenBank/DDBJ whole genome shotgun (WGS) entry which is preliminary data.</text>
</comment>
<proteinExistence type="predicted"/>
<name>A0A6N6VPB4_9BACT</name>
<gene>
    <name evidence="5" type="ORF">GCL60_14335</name>
</gene>
<evidence type="ECO:0000256" key="1">
    <source>
        <dbReference type="ARBA" id="ARBA00022448"/>
    </source>
</evidence>
<dbReference type="InterPro" id="IPR050763">
    <property type="entry name" value="ABC_transporter_ATP-binding"/>
</dbReference>
<dbReference type="Proteomes" id="UP000437748">
    <property type="component" value="Unassembled WGS sequence"/>
</dbReference>
<dbReference type="GO" id="GO:0016887">
    <property type="term" value="F:ATP hydrolysis activity"/>
    <property type="evidence" value="ECO:0007669"/>
    <property type="project" value="InterPro"/>
</dbReference>
<dbReference type="Gene3D" id="3.40.50.300">
    <property type="entry name" value="P-loop containing nucleotide triphosphate hydrolases"/>
    <property type="match status" value="1"/>
</dbReference>
<dbReference type="InterPro" id="IPR003439">
    <property type="entry name" value="ABC_transporter-like_ATP-bd"/>
</dbReference>
<dbReference type="AlphaFoldDB" id="A0A6N6VPB4"/>
<keyword evidence="1" id="KW-0813">Transport</keyword>
<evidence type="ECO:0000313" key="6">
    <source>
        <dbReference type="Proteomes" id="UP000437748"/>
    </source>
</evidence>
<keyword evidence="6" id="KW-1185">Reference proteome</keyword>
<dbReference type="PANTHER" id="PTHR42711:SF4">
    <property type="entry name" value="ABC TRANSPORTER RELATED"/>
    <property type="match status" value="1"/>
</dbReference>
<dbReference type="GO" id="GO:0005524">
    <property type="term" value="F:ATP binding"/>
    <property type="evidence" value="ECO:0007669"/>
    <property type="project" value="UniProtKB-KW"/>
</dbReference>
<dbReference type="InterPro" id="IPR027417">
    <property type="entry name" value="P-loop_NTPase"/>
</dbReference>
<protein>
    <submittedName>
        <fullName evidence="5">ATP-binding cassette domain-containing protein</fullName>
    </submittedName>
</protein>
<reference evidence="5 6" key="1">
    <citation type="submission" date="2019-10" db="EMBL/GenBank/DDBJ databases">
        <title>New species of Slilvanegrellaceae.</title>
        <authorList>
            <person name="Pitt A."/>
            <person name="Hahn M.W."/>
        </authorList>
    </citation>
    <scope>NUCLEOTIDE SEQUENCE [LARGE SCALE GENOMIC DNA]</scope>
    <source>
        <strain evidence="5 6">SP-Ram-0.45-NSY-1</strain>
    </source>
</reference>
<dbReference type="InterPro" id="IPR003593">
    <property type="entry name" value="AAA+_ATPase"/>
</dbReference>
<sequence>MQNAICLKNISKYVYENIQNDNFNYYKKMINYFSPEKTKKYLVKNCSINLEKGKSLAIIGLNGAGKSTLMKIISGVISQSDGEIKILNYTPYDRNKFFLKKIGVVFGHKSSLLWDIPLIFSLELHKTIYQIDDSSYQSRLNYLTEVLSLKECLNKKVKFMSLGERVKSDLLMNMLHNPELILLDEPTIGVDMESKIKIREFINNEKENNNCTFILTSHDPADIENCCDKINILAKGEIVFSEETEVLKNKYNEKVKIIVKKVDKNYEYSILKDTISGFIDATFNDIGNNLNIVFDKKNELSIINILIKLKITSFEVKKMSFEEILADKFQIFKSDHEERIEDE</sequence>
<keyword evidence="2" id="KW-0547">Nucleotide-binding</keyword>
<organism evidence="5 6">
    <name type="scientific">Silvanigrella paludirubra</name>
    <dbReference type="NCBI Taxonomy" id="2499159"/>
    <lineage>
        <taxon>Bacteria</taxon>
        <taxon>Pseudomonadati</taxon>
        <taxon>Bdellovibrionota</taxon>
        <taxon>Oligoflexia</taxon>
        <taxon>Silvanigrellales</taxon>
        <taxon>Silvanigrellaceae</taxon>
        <taxon>Silvanigrella</taxon>
    </lineage>
</organism>
<dbReference type="SUPFAM" id="SSF52540">
    <property type="entry name" value="P-loop containing nucleoside triphosphate hydrolases"/>
    <property type="match status" value="1"/>
</dbReference>
<dbReference type="PANTHER" id="PTHR42711">
    <property type="entry name" value="ABC TRANSPORTER ATP-BINDING PROTEIN"/>
    <property type="match status" value="1"/>
</dbReference>
<evidence type="ECO:0000256" key="2">
    <source>
        <dbReference type="ARBA" id="ARBA00022741"/>
    </source>
</evidence>
<keyword evidence="3 5" id="KW-0067">ATP-binding</keyword>
<dbReference type="PROSITE" id="PS50893">
    <property type="entry name" value="ABC_TRANSPORTER_2"/>
    <property type="match status" value="1"/>
</dbReference>
<dbReference type="EMBL" id="WFLM01000005">
    <property type="protein sequence ID" value="KAB8037008.1"/>
    <property type="molecule type" value="Genomic_DNA"/>
</dbReference>
<accession>A0A6N6VPB4</accession>
<evidence type="ECO:0000259" key="4">
    <source>
        <dbReference type="PROSITE" id="PS50893"/>
    </source>
</evidence>
<evidence type="ECO:0000313" key="5">
    <source>
        <dbReference type="EMBL" id="KAB8037008.1"/>
    </source>
</evidence>